<dbReference type="Pfam" id="PF02798">
    <property type="entry name" value="GST_N"/>
    <property type="match status" value="1"/>
</dbReference>
<dbReference type="InterPro" id="IPR004045">
    <property type="entry name" value="Glutathione_S-Trfase_N"/>
</dbReference>
<dbReference type="PROSITE" id="PS50404">
    <property type="entry name" value="GST_NTER"/>
    <property type="match status" value="1"/>
</dbReference>
<feature type="domain" description="GST N-terminal" evidence="3">
    <location>
        <begin position="5"/>
        <end position="91"/>
    </location>
</feature>
<dbReference type="Pfam" id="PF00043">
    <property type="entry name" value="GST_C"/>
    <property type="match status" value="1"/>
</dbReference>
<dbReference type="OMA" id="FPHFTRW"/>
<dbReference type="SUPFAM" id="SSF52833">
    <property type="entry name" value="Thioredoxin-like"/>
    <property type="match status" value="1"/>
</dbReference>
<dbReference type="CDD" id="cd03048">
    <property type="entry name" value="GST_N_Ure2p_like"/>
    <property type="match status" value="1"/>
</dbReference>
<evidence type="ECO:0000313" key="6">
    <source>
        <dbReference type="Proteomes" id="UP000030669"/>
    </source>
</evidence>
<dbReference type="STRING" id="670483.S7RE12"/>
<evidence type="ECO:0000259" key="3">
    <source>
        <dbReference type="PROSITE" id="PS50404"/>
    </source>
</evidence>
<dbReference type="SFLD" id="SFLDS00019">
    <property type="entry name" value="Glutathione_Transferase_(cytos"/>
    <property type="match status" value="1"/>
</dbReference>
<dbReference type="SUPFAM" id="SSF47616">
    <property type="entry name" value="GST C-terminal domain-like"/>
    <property type="match status" value="1"/>
</dbReference>
<dbReference type="RefSeq" id="XP_007868660.1">
    <property type="nucleotide sequence ID" value="XM_007870469.1"/>
</dbReference>
<dbReference type="PROSITE" id="PS50405">
    <property type="entry name" value="GST_CTER"/>
    <property type="match status" value="1"/>
</dbReference>
<comment type="similarity">
    <text evidence="1 2">Belongs to the GST superfamily.</text>
</comment>
<dbReference type="GeneID" id="19305115"/>
<dbReference type="GO" id="GO:0016740">
    <property type="term" value="F:transferase activity"/>
    <property type="evidence" value="ECO:0007669"/>
    <property type="project" value="UniProtKB-KW"/>
</dbReference>
<dbReference type="SFLD" id="SFLDG01151">
    <property type="entry name" value="Main.2:_Nu-like"/>
    <property type="match status" value="1"/>
</dbReference>
<dbReference type="OrthoDB" id="422574at2759"/>
<dbReference type="InterPro" id="IPR010987">
    <property type="entry name" value="Glutathione-S-Trfase_C-like"/>
</dbReference>
<dbReference type="eggNOG" id="KOG0867">
    <property type="taxonomic scope" value="Eukaryota"/>
</dbReference>
<evidence type="ECO:0000259" key="4">
    <source>
        <dbReference type="PROSITE" id="PS50405"/>
    </source>
</evidence>
<dbReference type="AlphaFoldDB" id="S7RE12"/>
<evidence type="ECO:0000256" key="1">
    <source>
        <dbReference type="ARBA" id="ARBA00007409"/>
    </source>
</evidence>
<feature type="domain" description="GST C-terminal" evidence="4">
    <location>
        <begin position="97"/>
        <end position="218"/>
    </location>
</feature>
<evidence type="ECO:0000313" key="5">
    <source>
        <dbReference type="EMBL" id="EPQ52440.1"/>
    </source>
</evidence>
<name>S7RE12_GLOTA</name>
<dbReference type="HOGENOM" id="CLU_011226_14_2_1"/>
<keyword evidence="6" id="KW-1185">Reference proteome</keyword>
<accession>S7RE12</accession>
<dbReference type="InterPro" id="IPR040079">
    <property type="entry name" value="Glutathione_S-Trfase"/>
</dbReference>
<dbReference type="EMBL" id="KB469307">
    <property type="protein sequence ID" value="EPQ52440.1"/>
    <property type="molecule type" value="Genomic_DNA"/>
</dbReference>
<dbReference type="Gene3D" id="1.20.1050.130">
    <property type="match status" value="1"/>
</dbReference>
<proteinExistence type="inferred from homology"/>
<sequence>MPSDKRFTLYTHKLGPNGWKVSMLLEELGLSNETDVKFLEFDKKEHKQAPHIELNPNGRIPTLVDHGNDDFAVWESDAILLYLVEKYDKDGKFALPDANDKFLQLQWLFFQASGQGPYFGQGNHFLFSHPAVLPTAVKRYQDEAQRVINVLESVLSKQEWLVGGKFGIIDIALFPWHDIALKVLFSPGSYNAEKEAPHVHAWYKRVSERPAIKKVWDE</sequence>
<organism evidence="5 6">
    <name type="scientific">Gloeophyllum trabeum (strain ATCC 11539 / FP-39264 / Madison 617)</name>
    <name type="common">Brown rot fungus</name>
    <dbReference type="NCBI Taxonomy" id="670483"/>
    <lineage>
        <taxon>Eukaryota</taxon>
        <taxon>Fungi</taxon>
        <taxon>Dikarya</taxon>
        <taxon>Basidiomycota</taxon>
        <taxon>Agaricomycotina</taxon>
        <taxon>Agaricomycetes</taxon>
        <taxon>Gloeophyllales</taxon>
        <taxon>Gloeophyllaceae</taxon>
        <taxon>Gloeophyllum</taxon>
    </lineage>
</organism>
<reference evidence="5 6" key="1">
    <citation type="journal article" date="2012" name="Science">
        <title>The Paleozoic origin of enzymatic lignin decomposition reconstructed from 31 fungal genomes.</title>
        <authorList>
            <person name="Floudas D."/>
            <person name="Binder M."/>
            <person name="Riley R."/>
            <person name="Barry K."/>
            <person name="Blanchette R.A."/>
            <person name="Henrissat B."/>
            <person name="Martinez A.T."/>
            <person name="Otillar R."/>
            <person name="Spatafora J.W."/>
            <person name="Yadav J.S."/>
            <person name="Aerts A."/>
            <person name="Benoit I."/>
            <person name="Boyd A."/>
            <person name="Carlson A."/>
            <person name="Copeland A."/>
            <person name="Coutinho P.M."/>
            <person name="de Vries R.P."/>
            <person name="Ferreira P."/>
            <person name="Findley K."/>
            <person name="Foster B."/>
            <person name="Gaskell J."/>
            <person name="Glotzer D."/>
            <person name="Gorecki P."/>
            <person name="Heitman J."/>
            <person name="Hesse C."/>
            <person name="Hori C."/>
            <person name="Igarashi K."/>
            <person name="Jurgens J.A."/>
            <person name="Kallen N."/>
            <person name="Kersten P."/>
            <person name="Kohler A."/>
            <person name="Kuees U."/>
            <person name="Kumar T.K.A."/>
            <person name="Kuo A."/>
            <person name="LaButti K."/>
            <person name="Larrondo L.F."/>
            <person name="Lindquist E."/>
            <person name="Ling A."/>
            <person name="Lombard V."/>
            <person name="Lucas S."/>
            <person name="Lundell T."/>
            <person name="Martin R."/>
            <person name="McLaughlin D.J."/>
            <person name="Morgenstern I."/>
            <person name="Morin E."/>
            <person name="Murat C."/>
            <person name="Nagy L.G."/>
            <person name="Nolan M."/>
            <person name="Ohm R.A."/>
            <person name="Patyshakuliyeva A."/>
            <person name="Rokas A."/>
            <person name="Ruiz-Duenas F.J."/>
            <person name="Sabat G."/>
            <person name="Salamov A."/>
            <person name="Samejima M."/>
            <person name="Schmutz J."/>
            <person name="Slot J.C."/>
            <person name="St John F."/>
            <person name="Stenlid J."/>
            <person name="Sun H."/>
            <person name="Sun S."/>
            <person name="Syed K."/>
            <person name="Tsang A."/>
            <person name="Wiebenga A."/>
            <person name="Young D."/>
            <person name="Pisabarro A."/>
            <person name="Eastwood D.C."/>
            <person name="Martin F."/>
            <person name="Cullen D."/>
            <person name="Grigoriev I.V."/>
            <person name="Hibbett D.S."/>
        </authorList>
    </citation>
    <scope>NUCLEOTIDE SEQUENCE [LARGE SCALE GENOMIC DNA]</scope>
    <source>
        <strain evidence="5 6">ATCC 11539</strain>
    </source>
</reference>
<keyword evidence="5" id="KW-0808">Transferase</keyword>
<dbReference type="InterPro" id="IPR004046">
    <property type="entry name" value="GST_C"/>
</dbReference>
<protein>
    <submittedName>
        <fullName evidence="5">Glutathione S-transferase</fullName>
    </submittedName>
</protein>
<dbReference type="KEGG" id="gtr:GLOTRDRAFT_24023"/>
<dbReference type="SFLD" id="SFLDG00358">
    <property type="entry name" value="Main_(cytGST)"/>
    <property type="match status" value="1"/>
</dbReference>
<dbReference type="InterPro" id="IPR036249">
    <property type="entry name" value="Thioredoxin-like_sf"/>
</dbReference>
<dbReference type="InterPro" id="IPR036282">
    <property type="entry name" value="Glutathione-S-Trfase_C_sf"/>
</dbReference>
<dbReference type="Proteomes" id="UP000030669">
    <property type="component" value="Unassembled WGS sequence"/>
</dbReference>
<gene>
    <name evidence="5" type="ORF">GLOTRDRAFT_24023</name>
</gene>
<dbReference type="PANTHER" id="PTHR44051">
    <property type="entry name" value="GLUTATHIONE S-TRANSFERASE-RELATED"/>
    <property type="match status" value="1"/>
</dbReference>
<dbReference type="PANTHER" id="PTHR44051:SF3">
    <property type="entry name" value="TRANSCRIPTIONAL REGULATOR URE2"/>
    <property type="match status" value="1"/>
</dbReference>
<evidence type="ECO:0000256" key="2">
    <source>
        <dbReference type="RuleBase" id="RU003494"/>
    </source>
</evidence>
<feature type="non-terminal residue" evidence="5">
    <location>
        <position position="218"/>
    </location>
</feature>